<dbReference type="Gene3D" id="3.40.50.300">
    <property type="entry name" value="P-loop containing nucleotide triphosphate hydrolases"/>
    <property type="match status" value="1"/>
</dbReference>
<dbReference type="InterPro" id="IPR050095">
    <property type="entry name" value="ECF_ABC_transporter_ATP-bd"/>
</dbReference>
<dbReference type="InterPro" id="IPR027417">
    <property type="entry name" value="P-loop_NTPase"/>
</dbReference>
<dbReference type="PROSITE" id="PS00211">
    <property type="entry name" value="ABC_TRANSPORTER_1"/>
    <property type="match status" value="1"/>
</dbReference>
<evidence type="ECO:0000313" key="10">
    <source>
        <dbReference type="Proteomes" id="UP000217944"/>
    </source>
</evidence>
<name>A0A292YDX2_9BACT</name>
<evidence type="ECO:0000256" key="6">
    <source>
        <dbReference type="ARBA" id="ARBA00022967"/>
    </source>
</evidence>
<dbReference type="InterPro" id="IPR003439">
    <property type="entry name" value="ABC_transporter-like_ATP-bd"/>
</dbReference>
<evidence type="ECO:0000256" key="2">
    <source>
        <dbReference type="ARBA" id="ARBA00022448"/>
    </source>
</evidence>
<evidence type="ECO:0000256" key="7">
    <source>
        <dbReference type="ARBA" id="ARBA00023136"/>
    </source>
</evidence>
<comment type="caution">
    <text evidence="9">The sequence shown here is derived from an EMBL/GenBank/DDBJ whole genome shotgun (WGS) entry which is preliminary data.</text>
</comment>
<dbReference type="PANTHER" id="PTHR43553">
    <property type="entry name" value="HEAVY METAL TRANSPORTER"/>
    <property type="match status" value="1"/>
</dbReference>
<dbReference type="PANTHER" id="PTHR43553:SF27">
    <property type="entry name" value="ENERGY-COUPLING FACTOR TRANSPORTER ATP-BINDING PROTEIN ECFA2"/>
    <property type="match status" value="1"/>
</dbReference>
<dbReference type="InterPro" id="IPR003593">
    <property type="entry name" value="AAA+_ATPase"/>
</dbReference>
<dbReference type="SUPFAM" id="SSF52540">
    <property type="entry name" value="P-loop containing nucleoside triphosphate hydrolases"/>
    <property type="match status" value="1"/>
</dbReference>
<dbReference type="AlphaFoldDB" id="A0A292YDX2"/>
<dbReference type="InterPro" id="IPR017871">
    <property type="entry name" value="ABC_transporter-like_CS"/>
</dbReference>
<keyword evidence="3" id="KW-1003">Cell membrane</keyword>
<proteinExistence type="predicted"/>
<dbReference type="InterPro" id="IPR015856">
    <property type="entry name" value="ABC_transpr_CbiO/EcfA_su"/>
</dbReference>
<evidence type="ECO:0000259" key="8">
    <source>
        <dbReference type="PROSITE" id="PS50893"/>
    </source>
</evidence>
<evidence type="ECO:0000256" key="1">
    <source>
        <dbReference type="ARBA" id="ARBA00004202"/>
    </source>
</evidence>
<gene>
    <name evidence="9" type="ORF">LNAT_P0839</name>
</gene>
<sequence>MKNGDWRMENIIKLESIDFYYDEKVLDDINLKIKKNEKISVLGSNGSGKSTLLRVLAGLYFAKKGNYFFEGVKVNKKIAKKLRKKIGILFQNPDSMIFNPTVYDEIAFSLKEFGFDDIDDRVIEIAKKFHIEKYLSKSPINLSGGEKQKVMLAAILVYEPEVLLLDEPTTAMDPKTTGWFIDFLLELDKTVVLATHDLSVAYETTDRAVVMSEGHKIIYDGDMDDLMKNLDILLEANLIHKHKHRHKNFIHSHYHLHF</sequence>
<evidence type="ECO:0000256" key="4">
    <source>
        <dbReference type="ARBA" id="ARBA00022741"/>
    </source>
</evidence>
<protein>
    <submittedName>
        <fullName evidence="9">Cobalt/nickel transport system ATP-binding protein</fullName>
    </submittedName>
</protein>
<dbReference type="GO" id="GO:0042626">
    <property type="term" value="F:ATPase-coupled transmembrane transporter activity"/>
    <property type="evidence" value="ECO:0007669"/>
    <property type="project" value="TreeGrafter"/>
</dbReference>
<dbReference type="Pfam" id="PF00005">
    <property type="entry name" value="ABC_tran"/>
    <property type="match status" value="1"/>
</dbReference>
<feature type="domain" description="ABC transporter" evidence="8">
    <location>
        <begin position="6"/>
        <end position="239"/>
    </location>
</feature>
<dbReference type="CDD" id="cd03225">
    <property type="entry name" value="ABC_cobalt_CbiO_domain1"/>
    <property type="match status" value="1"/>
</dbReference>
<dbReference type="GO" id="GO:0043190">
    <property type="term" value="C:ATP-binding cassette (ABC) transporter complex"/>
    <property type="evidence" value="ECO:0007669"/>
    <property type="project" value="TreeGrafter"/>
</dbReference>
<keyword evidence="5 9" id="KW-0067">ATP-binding</keyword>
<evidence type="ECO:0000256" key="3">
    <source>
        <dbReference type="ARBA" id="ARBA00022475"/>
    </source>
</evidence>
<comment type="subcellular location">
    <subcellularLocation>
        <location evidence="1">Cell membrane</location>
        <topology evidence="1">Peripheral membrane protein</topology>
    </subcellularLocation>
</comment>
<organism evidence="9 10">
    <name type="scientific">Lebetimonas natsushimae</name>
    <dbReference type="NCBI Taxonomy" id="1936991"/>
    <lineage>
        <taxon>Bacteria</taxon>
        <taxon>Pseudomonadati</taxon>
        <taxon>Campylobacterota</taxon>
        <taxon>Epsilonproteobacteria</taxon>
        <taxon>Nautiliales</taxon>
        <taxon>Nautiliaceae</taxon>
        <taxon>Lebetimonas</taxon>
    </lineage>
</organism>
<keyword evidence="6" id="KW-1278">Translocase</keyword>
<keyword evidence="7" id="KW-0472">Membrane</keyword>
<keyword evidence="10" id="KW-1185">Reference proteome</keyword>
<dbReference type="Proteomes" id="UP000217944">
    <property type="component" value="Unassembled WGS sequence"/>
</dbReference>
<dbReference type="PROSITE" id="PS50893">
    <property type="entry name" value="ABC_TRANSPORTER_2"/>
    <property type="match status" value="1"/>
</dbReference>
<evidence type="ECO:0000313" key="9">
    <source>
        <dbReference type="EMBL" id="GAX87543.1"/>
    </source>
</evidence>
<dbReference type="SMART" id="SM00382">
    <property type="entry name" value="AAA"/>
    <property type="match status" value="1"/>
</dbReference>
<evidence type="ECO:0000256" key="5">
    <source>
        <dbReference type="ARBA" id="ARBA00022840"/>
    </source>
</evidence>
<reference evidence="9 10" key="1">
    <citation type="journal article" date="2017" name="Syst. Appl. Microbiol.">
        <title>Lebetimonas natsushimae sp. nov., a novel strictly anaerobic, moderately thermophilic chemoautotroph isolated from a deep-sea hydrothermal vent polychaete nest in the Mid-Okinawa Trough.</title>
        <authorList>
            <person name="Nagata R."/>
            <person name="Takaki Y."/>
            <person name="Tame A."/>
            <person name="Nunoura T."/>
            <person name="Muto H."/>
            <person name="Mino S."/>
            <person name="Sawayama S."/>
            <person name="Takai K."/>
            <person name="Nakagawa S."/>
        </authorList>
    </citation>
    <scope>NUCLEOTIDE SEQUENCE [LARGE SCALE GENOMIC DNA]</scope>
    <source>
        <strain evidence="9 10">HS1857</strain>
    </source>
</reference>
<keyword evidence="2" id="KW-0813">Transport</keyword>
<accession>A0A292YDX2</accession>
<dbReference type="GO" id="GO:0016887">
    <property type="term" value="F:ATP hydrolysis activity"/>
    <property type="evidence" value="ECO:0007669"/>
    <property type="project" value="InterPro"/>
</dbReference>
<dbReference type="GO" id="GO:0005524">
    <property type="term" value="F:ATP binding"/>
    <property type="evidence" value="ECO:0007669"/>
    <property type="project" value="UniProtKB-KW"/>
</dbReference>
<keyword evidence="4" id="KW-0547">Nucleotide-binding</keyword>
<dbReference type="EMBL" id="BDME01000001">
    <property type="protein sequence ID" value="GAX87543.1"/>
    <property type="molecule type" value="Genomic_DNA"/>
</dbReference>